<feature type="domain" description="DUF4136" evidence="1">
    <location>
        <begin position="87"/>
        <end position="242"/>
    </location>
</feature>
<dbReference type="Gene3D" id="3.30.160.670">
    <property type="match status" value="1"/>
</dbReference>
<protein>
    <submittedName>
        <fullName evidence="2">Putative Lipoprotein</fullName>
    </submittedName>
</protein>
<evidence type="ECO:0000313" key="3">
    <source>
        <dbReference type="Proteomes" id="UP000279372"/>
    </source>
</evidence>
<keyword evidence="2" id="KW-0449">Lipoprotein</keyword>
<organism evidence="2 3">
    <name type="scientific">Pseudomonas syringae pv. philadelphi</name>
    <dbReference type="NCBI Taxonomy" id="251706"/>
    <lineage>
        <taxon>Bacteria</taxon>
        <taxon>Pseudomonadati</taxon>
        <taxon>Pseudomonadota</taxon>
        <taxon>Gammaproteobacteria</taxon>
        <taxon>Pseudomonadales</taxon>
        <taxon>Pseudomonadaceae</taxon>
        <taxon>Pseudomonas</taxon>
    </lineage>
</organism>
<dbReference type="InterPro" id="IPR025411">
    <property type="entry name" value="DUF4136"/>
</dbReference>
<evidence type="ECO:0000313" key="2">
    <source>
        <dbReference type="EMBL" id="RMO80680.1"/>
    </source>
</evidence>
<evidence type="ECO:0000259" key="1">
    <source>
        <dbReference type="Pfam" id="PF13590"/>
    </source>
</evidence>
<accession>A0A3M3YE04</accession>
<dbReference type="EMBL" id="RBQB01000337">
    <property type="protein sequence ID" value="RMO80680.1"/>
    <property type="molecule type" value="Genomic_DNA"/>
</dbReference>
<proteinExistence type="predicted"/>
<reference evidence="2 3" key="1">
    <citation type="submission" date="2018-08" db="EMBL/GenBank/DDBJ databases">
        <title>Recombination of ecologically and evolutionarily significant loci maintains genetic cohesion in the Pseudomonas syringae species complex.</title>
        <authorList>
            <person name="Dillon M."/>
            <person name="Thakur S."/>
            <person name="Almeida R.N.D."/>
            <person name="Weir B.S."/>
            <person name="Guttman D.S."/>
        </authorList>
    </citation>
    <scope>NUCLEOTIDE SEQUENCE [LARGE SCALE GENOMIC DNA]</scope>
    <source>
        <strain evidence="2 3">ICMP 8902</strain>
    </source>
</reference>
<name>A0A3M3YE04_9PSED</name>
<dbReference type="AlphaFoldDB" id="A0A3M3YE04"/>
<gene>
    <name evidence="2" type="ORF">ALQ33_102224</name>
</gene>
<dbReference type="Pfam" id="PF13590">
    <property type="entry name" value="DUF4136"/>
    <property type="match status" value="1"/>
</dbReference>
<sequence length="243" mass="26817">MCWKWSWRIGAIRRLQAWADTCTGCAVRPDTTAETTMRHRLALLALFFGISACQSDNPYVASSLPMPPAPPQAKNTLDLSAYPAPPRDYGRYRTWGWLNGQLPPGTAWVDSAQVVEALSNGLDQRGLRPARNNQPADLYVSTTTRQEVRLRQVREDVDPYYGGGAGYGPYSGYRPGYGGYASVPVVRTYQEKVMVVQINLFDARTGQPVWSASADARSSNNLADRSKALRQAVQQALTAYPPS</sequence>
<dbReference type="Proteomes" id="UP000279372">
    <property type="component" value="Unassembled WGS sequence"/>
</dbReference>
<comment type="caution">
    <text evidence="2">The sequence shown here is derived from an EMBL/GenBank/DDBJ whole genome shotgun (WGS) entry which is preliminary data.</text>
</comment>